<sequence>MAKSTRQHVFEGMELLPEGLIPFVEKRLESQITGHWQVEVVQRVRGLRPNGDGQVNWDQQGLLQVMMAFWKEAFAMVLGHPERSYVSELLEVRNKLSHNENFTYDDAERALDTMRRLLESVSAKDVAEKISAARDTILRTKYAELARNEERRKTQRSDISVDTVAGLMPWREVVEPHQDVATGEFQQAEFAADLAKVHNGSAPSEYRDPAEFFSRTYLTEGLSNLLIGAAKRLSGAGGDPVVELQTNFGGGKTHSMLALYHMVGGTPVEDLPGLDQLLSKNKLTVPKKISRAVLVGTSLDPLNMTAAKDGTQISTIWGELAWQLGGPEVFAMVAENDKLGIAPGSNLLEAIFKKCAPCLILIDEWVAFLRQIYKVEGLPSGSFDANISFVQALTEAVKASPGTLLVASLPASQIEVGGEGGQEALARLKQTFSRVESSWRPASQEESYEIVRRRLFKEIPGDKFHHRDNTLKQFAKLYRENTNDFPQGCADEDYRRKLEKAYPIHPELFDQLYTSWGSLEKFQRTRGVLRLMAQVTHELWMGNDPSVMIMPGSVAISTARVEPELLHYLDASWQSIIAGDVDGVSSTPYKIDQGAPNLNKYSATRRIARSIFMGTAPTHGQENKGLDDKQINLGVVQPGERPAIFGDALRRLTNQAKFMHSDLGRYWYSMSASLNRIAADRAGQLEEALVLMEIDKALVGYINGLGDRGHFDAVQVAPGSSSDVPDEPGGVRAVILGVAHPHTGRDGSEALAEAKDILMQRGSTPRVYRNMLVFLAAEQRQLDNLKAAMRSALAWAEIVRETDRLNLTQSDSALAKAKLTEGNETLKTRLKEAWCYLLYPVQESAQADLEWTSAKVPAQDGLLARASKKLVSDEGLLPELGPARLDRELQKYIWNGKDHLFLKDLWEYMNRYTYLPRVKNRSVLAKAVQSAVTGMLPGPFAYADRWDESKNTYVGLAISGPSHVQVVIDSDSVIIKPDVAESHRPKPKEDPAGPGGADSTESDGPVPTPGGDTGGEPAPAPEKKPTRFVGTVMISADRPARDIHQIVEAIIEQLTTLPGSDVSLKLEIDAEVPSGLDRAKVRTLIENAITLGFIDKSIK</sequence>
<dbReference type="Pfam" id="PF18731">
    <property type="entry name" value="HEPN_Swt1"/>
    <property type="match status" value="1"/>
</dbReference>
<feature type="domain" description="Swt1-like HEPN" evidence="2">
    <location>
        <begin position="12"/>
        <end position="122"/>
    </location>
</feature>
<evidence type="ECO:0000256" key="1">
    <source>
        <dbReference type="SAM" id="MobiDB-lite"/>
    </source>
</evidence>
<proteinExistence type="predicted"/>
<name>A0ABV3LC19_9RHOB</name>
<dbReference type="Proteomes" id="UP001553161">
    <property type="component" value="Unassembled WGS sequence"/>
</dbReference>
<organism evidence="3 4">
    <name type="scientific">Meridianimarinicoccus marinus</name>
    <dbReference type="NCBI Taxonomy" id="3231483"/>
    <lineage>
        <taxon>Bacteria</taxon>
        <taxon>Pseudomonadati</taxon>
        <taxon>Pseudomonadota</taxon>
        <taxon>Alphaproteobacteria</taxon>
        <taxon>Rhodobacterales</taxon>
        <taxon>Paracoccaceae</taxon>
        <taxon>Meridianimarinicoccus</taxon>
    </lineage>
</organism>
<accession>A0ABV3LC19</accession>
<dbReference type="InterPro" id="IPR041650">
    <property type="entry name" value="HEPN_Swt1"/>
</dbReference>
<comment type="caution">
    <text evidence="3">The sequence shown here is derived from an EMBL/GenBank/DDBJ whole genome shotgun (WGS) entry which is preliminary data.</text>
</comment>
<dbReference type="RefSeq" id="WP_366194586.1">
    <property type="nucleotide sequence ID" value="NZ_JBFBVU010000034.1"/>
</dbReference>
<dbReference type="EMBL" id="JBFBVU010000034">
    <property type="protein sequence ID" value="MEV8468630.1"/>
    <property type="molecule type" value="Genomic_DNA"/>
</dbReference>
<dbReference type="Pfam" id="PF04465">
    <property type="entry name" value="DUF499"/>
    <property type="match status" value="1"/>
</dbReference>
<feature type="compositionally biased region" description="Basic and acidic residues" evidence="1">
    <location>
        <begin position="978"/>
        <end position="991"/>
    </location>
</feature>
<feature type="region of interest" description="Disordered" evidence="1">
    <location>
        <begin position="978"/>
        <end position="1027"/>
    </location>
</feature>
<protein>
    <submittedName>
        <fullName evidence="3">DUF499 domain-containing protein</fullName>
    </submittedName>
</protein>
<keyword evidence="4" id="KW-1185">Reference proteome</keyword>
<evidence type="ECO:0000259" key="2">
    <source>
        <dbReference type="Pfam" id="PF18731"/>
    </source>
</evidence>
<gene>
    <name evidence="3" type="ORF">AB0T83_17825</name>
</gene>
<evidence type="ECO:0000313" key="3">
    <source>
        <dbReference type="EMBL" id="MEV8468630.1"/>
    </source>
</evidence>
<dbReference type="InterPro" id="IPR007555">
    <property type="entry name" value="DUF499"/>
</dbReference>
<reference evidence="3 4" key="1">
    <citation type="submission" date="2024-07" db="EMBL/GenBank/DDBJ databases">
        <authorList>
            <person name="Kang M."/>
        </authorList>
    </citation>
    <scope>NUCLEOTIDE SEQUENCE [LARGE SCALE GENOMIC DNA]</scope>
    <source>
        <strain evidence="3 4">DFM31</strain>
    </source>
</reference>
<evidence type="ECO:0000313" key="4">
    <source>
        <dbReference type="Proteomes" id="UP001553161"/>
    </source>
</evidence>